<sequence>MRRYTVNIGSKEYVLDVEATDFDQFEVHVGGQAYAVALSEDQAGGATIVPVAAAPAPAPKAAPAPSAAPAPAAAPAAAPAPKKQPAGGGGKGALKAPMPGVILEVNVKAGDKVTRGQQVA</sequence>
<dbReference type="Gene3D" id="2.40.50.100">
    <property type="match status" value="1"/>
</dbReference>
<accession>A0A1G7UUY8</accession>
<feature type="non-terminal residue" evidence="2">
    <location>
        <position position="120"/>
    </location>
</feature>
<evidence type="ECO:0000256" key="1">
    <source>
        <dbReference type="SAM" id="MobiDB-lite"/>
    </source>
</evidence>
<feature type="region of interest" description="Disordered" evidence="1">
    <location>
        <begin position="56"/>
        <end position="93"/>
    </location>
</feature>
<evidence type="ECO:0000313" key="3">
    <source>
        <dbReference type="Proteomes" id="UP000198607"/>
    </source>
</evidence>
<evidence type="ECO:0000313" key="2">
    <source>
        <dbReference type="EMBL" id="SDG51353.1"/>
    </source>
</evidence>
<feature type="compositionally biased region" description="Pro residues" evidence="1">
    <location>
        <begin position="56"/>
        <end position="68"/>
    </location>
</feature>
<dbReference type="InterPro" id="IPR011053">
    <property type="entry name" value="Single_hybrid_motif"/>
</dbReference>
<dbReference type="Proteomes" id="UP000198607">
    <property type="component" value="Unassembled WGS sequence"/>
</dbReference>
<organism evidence="2 3">
    <name type="scientific">Propionivibrio dicarboxylicus</name>
    <dbReference type="NCBI Taxonomy" id="83767"/>
    <lineage>
        <taxon>Bacteria</taxon>
        <taxon>Pseudomonadati</taxon>
        <taxon>Pseudomonadota</taxon>
        <taxon>Betaproteobacteria</taxon>
        <taxon>Rhodocyclales</taxon>
        <taxon>Rhodocyclaceae</taxon>
        <taxon>Propionivibrio</taxon>
    </lineage>
</organism>
<dbReference type="AlphaFoldDB" id="A0A1G7UUY8"/>
<gene>
    <name evidence="2" type="ORF">SAMN05660652_00001</name>
</gene>
<name>A0A1G7UUY8_9RHOO</name>
<dbReference type="STRING" id="83767.SAMN05660652_00001"/>
<feature type="compositionally biased region" description="Low complexity" evidence="1">
    <location>
        <begin position="69"/>
        <end position="85"/>
    </location>
</feature>
<dbReference type="RefSeq" id="WP_218122578.1">
    <property type="nucleotide sequence ID" value="NZ_FNCY01000001.1"/>
</dbReference>
<keyword evidence="3" id="KW-1185">Reference proteome</keyword>
<protein>
    <submittedName>
        <fullName evidence="2">Glutaconyl-CoA decarboxylase</fullName>
    </submittedName>
</protein>
<proteinExistence type="predicted"/>
<dbReference type="EMBL" id="FNCY01000001">
    <property type="protein sequence ID" value="SDG51353.1"/>
    <property type="molecule type" value="Genomic_DNA"/>
</dbReference>
<dbReference type="SUPFAM" id="SSF51230">
    <property type="entry name" value="Single hybrid motif"/>
    <property type="match status" value="1"/>
</dbReference>
<reference evidence="2 3" key="1">
    <citation type="submission" date="2016-10" db="EMBL/GenBank/DDBJ databases">
        <authorList>
            <person name="de Groot N.N."/>
        </authorList>
    </citation>
    <scope>NUCLEOTIDE SEQUENCE [LARGE SCALE GENOMIC DNA]</scope>
    <source>
        <strain evidence="2 3">DSM 5885</strain>
    </source>
</reference>